<dbReference type="GO" id="GO:0034457">
    <property type="term" value="C:Mpp10 complex"/>
    <property type="evidence" value="ECO:0007669"/>
    <property type="project" value="UniProtKB-UniRule"/>
</dbReference>
<comment type="function">
    <text evidence="7">Involved in nucleolar processing of pre-18S ribosomal RNA.</text>
</comment>
<proteinExistence type="inferred from homology"/>
<evidence type="ECO:0000256" key="2">
    <source>
        <dbReference type="ARBA" id="ARBA00022517"/>
    </source>
</evidence>
<evidence type="ECO:0000313" key="10">
    <source>
        <dbReference type="Proteomes" id="UP001443914"/>
    </source>
</evidence>
<keyword evidence="4 7" id="KW-0539">Nucleus</keyword>
<evidence type="ECO:0000256" key="7">
    <source>
        <dbReference type="PIRNR" id="PIRNR017300"/>
    </source>
</evidence>
<feature type="compositionally biased region" description="Polar residues" evidence="8">
    <location>
        <begin position="559"/>
        <end position="568"/>
    </location>
</feature>
<dbReference type="GO" id="GO:0005732">
    <property type="term" value="C:sno(s)RNA-containing ribonucleoprotein complex"/>
    <property type="evidence" value="ECO:0007669"/>
    <property type="project" value="UniProtKB-UniRule"/>
</dbReference>
<feature type="compositionally biased region" description="Basic residues" evidence="8">
    <location>
        <begin position="531"/>
        <end position="543"/>
    </location>
</feature>
<keyword evidence="2 7" id="KW-0690">Ribosome biogenesis</keyword>
<dbReference type="PANTHER" id="PTHR17039:SF0">
    <property type="entry name" value="U3 SMALL NUCLEOLAR RIBONUCLEOPROTEIN PROTEIN MPP10"/>
    <property type="match status" value="1"/>
</dbReference>
<gene>
    <name evidence="9" type="ORF">RND81_02G021600</name>
</gene>
<evidence type="ECO:0000256" key="8">
    <source>
        <dbReference type="SAM" id="MobiDB-lite"/>
    </source>
</evidence>
<dbReference type="GO" id="GO:0006364">
    <property type="term" value="P:rRNA processing"/>
    <property type="evidence" value="ECO:0007669"/>
    <property type="project" value="UniProtKB-KW"/>
</dbReference>
<feature type="compositionally biased region" description="Basic and acidic residues" evidence="8">
    <location>
        <begin position="182"/>
        <end position="197"/>
    </location>
</feature>
<dbReference type="GO" id="GO:0032040">
    <property type="term" value="C:small-subunit processome"/>
    <property type="evidence" value="ECO:0007669"/>
    <property type="project" value="TreeGrafter"/>
</dbReference>
<feature type="region of interest" description="Disordered" evidence="8">
    <location>
        <begin position="401"/>
        <end position="422"/>
    </location>
</feature>
<comment type="similarity">
    <text evidence="6 7">Belongs to the MPP10 family.</text>
</comment>
<evidence type="ECO:0000256" key="5">
    <source>
        <dbReference type="ARBA" id="ARBA00023274"/>
    </source>
</evidence>
<evidence type="ECO:0000256" key="1">
    <source>
        <dbReference type="ARBA" id="ARBA00004604"/>
    </source>
</evidence>
<accession>A0AAW1MPC7</accession>
<keyword evidence="3 7" id="KW-0698">rRNA processing</keyword>
<evidence type="ECO:0000256" key="4">
    <source>
        <dbReference type="ARBA" id="ARBA00023242"/>
    </source>
</evidence>
<dbReference type="PIRSF" id="PIRSF017300">
    <property type="entry name" value="snoRNP_Mpp10"/>
    <property type="match status" value="1"/>
</dbReference>
<sequence>MATKVEELAAMEAINKLKSTDPPQFLSPNTEISTCSRIASQHIFGLLKPYTPKSPFEQLLTDGFDAEQIWQQIDVQSQPLISSLKREIRRFEKNPNQISSLFGGDEENEEFEREIEENNDVGLEINDDHEFDDDDDDDEDDDGGGGDDDDDEDDDEEMEDDGDGVPEVEDDFLKINDLNKFLQREEKKEYGGDDKVKTKTKKAKSVNDSKNDDDDDEESESDEDLEDADVNELLMFGGGDDEEDDAQFNIRYEDFYLPNKKTPKSGTKQVEKSGDVDMEDDENVMPKRKQKQVKESSESDEQESDDGDEAQNDKNLSTHEKEHQKLQAKIKQMEEANLAAKDWTMQGEVTASKRPRDSALEVDLDFEHNVRPPPVITEEVTTSLEDMIKKRISEGHFDDVQKAPKLPSAAPKERKELDDNKSKKGLAEIYEEEYAKQTGIGTAPLSHNDELRNEASGLFKALCLKLDALSHFHFAPKPVIEDMSIQTNVPALAMEEIASVAVSDAAMLAPEEVFAGKGDIKEDTELTKEDRKKRRASKKRKFKAVNAAKTANRPADKPLQNNGEGKEV</sequence>
<dbReference type="EMBL" id="JBDFQZ010000002">
    <property type="protein sequence ID" value="KAK9747888.1"/>
    <property type="molecule type" value="Genomic_DNA"/>
</dbReference>
<organism evidence="9 10">
    <name type="scientific">Saponaria officinalis</name>
    <name type="common">Common soapwort</name>
    <name type="synonym">Lychnis saponaria</name>
    <dbReference type="NCBI Taxonomy" id="3572"/>
    <lineage>
        <taxon>Eukaryota</taxon>
        <taxon>Viridiplantae</taxon>
        <taxon>Streptophyta</taxon>
        <taxon>Embryophyta</taxon>
        <taxon>Tracheophyta</taxon>
        <taxon>Spermatophyta</taxon>
        <taxon>Magnoliopsida</taxon>
        <taxon>eudicotyledons</taxon>
        <taxon>Gunneridae</taxon>
        <taxon>Pentapetalae</taxon>
        <taxon>Caryophyllales</taxon>
        <taxon>Caryophyllaceae</taxon>
        <taxon>Caryophylleae</taxon>
        <taxon>Saponaria</taxon>
    </lineage>
</organism>
<feature type="compositionally biased region" description="Acidic residues" evidence="8">
    <location>
        <begin position="298"/>
        <end position="310"/>
    </location>
</feature>
<protein>
    <recommendedName>
        <fullName evidence="7">U3 small nucleolar ribonucleoprotein protein MPP10</fullName>
    </recommendedName>
</protein>
<dbReference type="AlphaFoldDB" id="A0AAW1MPC7"/>
<comment type="caution">
    <text evidence="9">The sequence shown here is derived from an EMBL/GenBank/DDBJ whole genome shotgun (WGS) entry which is preliminary data.</text>
</comment>
<keyword evidence="10" id="KW-1185">Reference proteome</keyword>
<dbReference type="PANTHER" id="PTHR17039">
    <property type="entry name" value="U3 SMALL NUCLEOLAR RIBONUCLEOPROTEIN PROTEIN MPP10"/>
    <property type="match status" value="1"/>
</dbReference>
<feature type="compositionally biased region" description="Basic and acidic residues" evidence="8">
    <location>
        <begin position="411"/>
        <end position="422"/>
    </location>
</feature>
<feature type="region of interest" description="Disordered" evidence="8">
    <location>
        <begin position="96"/>
        <end position="329"/>
    </location>
</feature>
<dbReference type="Pfam" id="PF04006">
    <property type="entry name" value="Mpp10"/>
    <property type="match status" value="1"/>
</dbReference>
<feature type="compositionally biased region" description="Basic and acidic residues" evidence="8">
    <location>
        <begin position="316"/>
        <end position="325"/>
    </location>
</feature>
<dbReference type="InterPro" id="IPR012173">
    <property type="entry name" value="Mpp10"/>
</dbReference>
<feature type="region of interest" description="Disordered" evidence="8">
    <location>
        <begin position="525"/>
        <end position="568"/>
    </location>
</feature>
<feature type="compositionally biased region" description="Acidic residues" evidence="8">
    <location>
        <begin position="211"/>
        <end position="230"/>
    </location>
</feature>
<evidence type="ECO:0000256" key="6">
    <source>
        <dbReference type="ARBA" id="ARBA00029455"/>
    </source>
</evidence>
<evidence type="ECO:0000256" key="3">
    <source>
        <dbReference type="ARBA" id="ARBA00022552"/>
    </source>
</evidence>
<keyword evidence="5 7" id="KW-0687">Ribonucleoprotein</keyword>
<feature type="compositionally biased region" description="Acidic residues" evidence="8">
    <location>
        <begin position="104"/>
        <end position="170"/>
    </location>
</feature>
<name>A0AAW1MPC7_SAPOF</name>
<reference evidence="9" key="1">
    <citation type="submission" date="2024-03" db="EMBL/GenBank/DDBJ databases">
        <title>WGS assembly of Saponaria officinalis var. Norfolk2.</title>
        <authorList>
            <person name="Jenkins J."/>
            <person name="Shu S."/>
            <person name="Grimwood J."/>
            <person name="Barry K."/>
            <person name="Goodstein D."/>
            <person name="Schmutz J."/>
            <person name="Leebens-Mack J."/>
            <person name="Osbourn A."/>
        </authorList>
    </citation>
    <scope>NUCLEOTIDE SEQUENCE [LARGE SCALE GENOMIC DNA]</scope>
    <source>
        <strain evidence="9">JIC</strain>
    </source>
</reference>
<evidence type="ECO:0000313" key="9">
    <source>
        <dbReference type="EMBL" id="KAK9747888.1"/>
    </source>
</evidence>
<dbReference type="Proteomes" id="UP001443914">
    <property type="component" value="Unassembled WGS sequence"/>
</dbReference>
<comment type="subcellular location">
    <subcellularLocation>
        <location evidence="1 7">Nucleus</location>
        <location evidence="1 7">Nucleolus</location>
    </subcellularLocation>
</comment>